<name>A0A3A5HIE3_9ACTN</name>
<proteinExistence type="predicted"/>
<gene>
    <name evidence="2" type="ORF">D4739_15550</name>
</gene>
<dbReference type="Pfam" id="PF20613">
    <property type="entry name" value="HipA_2"/>
    <property type="match status" value="1"/>
</dbReference>
<keyword evidence="3" id="KW-1185">Reference proteome</keyword>
<accession>A0A3A5HIE3</accession>
<dbReference type="EMBL" id="QYRP01000002">
    <property type="protein sequence ID" value="RJS47487.1"/>
    <property type="molecule type" value="Genomic_DNA"/>
</dbReference>
<feature type="domain" description="HipA-like kinase" evidence="1">
    <location>
        <begin position="15"/>
        <end position="225"/>
    </location>
</feature>
<dbReference type="RefSeq" id="WP_120061451.1">
    <property type="nucleotide sequence ID" value="NZ_QYRP01000002.1"/>
</dbReference>
<organism evidence="2 3">
    <name type="scientific">Nocardioides cavernaquae</name>
    <dbReference type="NCBI Taxonomy" id="2321396"/>
    <lineage>
        <taxon>Bacteria</taxon>
        <taxon>Bacillati</taxon>
        <taxon>Actinomycetota</taxon>
        <taxon>Actinomycetes</taxon>
        <taxon>Propionibacteriales</taxon>
        <taxon>Nocardioidaceae</taxon>
        <taxon>Nocardioides</taxon>
    </lineage>
</organism>
<dbReference type="OrthoDB" id="9786330at2"/>
<evidence type="ECO:0000313" key="3">
    <source>
        <dbReference type="Proteomes" id="UP000276542"/>
    </source>
</evidence>
<comment type="caution">
    <text evidence="2">The sequence shown here is derived from an EMBL/GenBank/DDBJ whole genome shotgun (WGS) entry which is preliminary data.</text>
</comment>
<dbReference type="InterPro" id="IPR046748">
    <property type="entry name" value="HipA_2"/>
</dbReference>
<reference evidence="3" key="1">
    <citation type="submission" date="2018-09" db="EMBL/GenBank/DDBJ databases">
        <authorList>
            <person name="Zhu H."/>
        </authorList>
    </citation>
    <scope>NUCLEOTIDE SEQUENCE [LARGE SCALE GENOMIC DNA]</scope>
    <source>
        <strain evidence="3">K1W22B-1</strain>
    </source>
</reference>
<protein>
    <recommendedName>
        <fullName evidence="1">HipA-like kinase domain-containing protein</fullName>
    </recommendedName>
</protein>
<dbReference type="AlphaFoldDB" id="A0A3A5HIE3"/>
<dbReference type="Proteomes" id="UP000276542">
    <property type="component" value="Unassembled WGS sequence"/>
</dbReference>
<evidence type="ECO:0000259" key="1">
    <source>
        <dbReference type="Pfam" id="PF20613"/>
    </source>
</evidence>
<evidence type="ECO:0000313" key="2">
    <source>
        <dbReference type="EMBL" id="RJS47487.1"/>
    </source>
</evidence>
<sequence length="264" mass="28162">MTGPIETVAVTRYVAPLREGGSLPGIVEAEDLGTYVCKFRGAGQGLRVLVAEVIVSGLARRLGLATPRLVALELAADIARYEADEEVQDLLRASVGLNLGVDFLPGAFGFDGTSAVPAGQAATVVWLDAFCANVDRSWRNPNLLVWHGDLWVIDHGASLYFHHGWSGGVGDPARFAAQPWNADDHVLLEAARADDLDAVDEKARAALDREAFEEILAEVPDAWLEPVPGGPDADALSPDALRAAYVEFLTARLGTDQWLAGVRG</sequence>